<sequence length="122" mass="14645">MDLLRNIIKSIHDRTKESLDLLERMTEGDLEIYVRDLLKERKYLVVVDDVWQKEAWESLKRAFPDSKNGSRVIITTRKEDVAERADDRGFAHKLRFLSQEESWDLFRRKLLDVRAMVPKWKV</sequence>
<protein>
    <submittedName>
        <fullName evidence="3">SNKR2GH5 protein</fullName>
    </submittedName>
</protein>
<keyword evidence="1" id="KW-0611">Plant defense</keyword>
<dbReference type="Gene3D" id="3.40.50.300">
    <property type="entry name" value="P-loop containing nucleotide triphosphate hydrolases"/>
    <property type="match status" value="1"/>
</dbReference>
<proteinExistence type="predicted"/>
<dbReference type="InterPro" id="IPR027417">
    <property type="entry name" value="P-loop_NTPase"/>
</dbReference>
<evidence type="ECO:0000259" key="2">
    <source>
        <dbReference type="Pfam" id="PF00931"/>
    </source>
</evidence>
<dbReference type="SUPFAM" id="SSF52540">
    <property type="entry name" value="P-loop containing nucleoside triphosphate hydrolases"/>
    <property type="match status" value="1"/>
</dbReference>
<feature type="domain" description="NB-ARC" evidence="2">
    <location>
        <begin position="5"/>
        <end position="110"/>
    </location>
</feature>
<dbReference type="Pfam" id="PF00931">
    <property type="entry name" value="NB-ARC"/>
    <property type="match status" value="1"/>
</dbReference>
<dbReference type="InterPro" id="IPR002182">
    <property type="entry name" value="NB-ARC"/>
</dbReference>
<reference evidence="4" key="1">
    <citation type="journal article" date="2011" name="Nature">
        <title>Genome sequence and analysis of the tuber crop potato.</title>
        <authorList>
            <consortium name="The Potato Genome Sequencing Consortium"/>
        </authorList>
    </citation>
    <scope>NUCLEOTIDE SEQUENCE [LARGE SCALE GENOMIC DNA]</scope>
    <source>
        <strain evidence="4">cv. DM1-3 516 R44</strain>
    </source>
</reference>
<dbReference type="PANTHER" id="PTHR36766:SF30">
    <property type="entry name" value="TIR-NBS TYPE DISEASE RESISTANCE PROTEIN-RELATED"/>
    <property type="match status" value="1"/>
</dbReference>
<organism evidence="3 4">
    <name type="scientific">Solanum tuberosum</name>
    <name type="common">Potato</name>
    <dbReference type="NCBI Taxonomy" id="4113"/>
    <lineage>
        <taxon>Eukaryota</taxon>
        <taxon>Viridiplantae</taxon>
        <taxon>Streptophyta</taxon>
        <taxon>Embryophyta</taxon>
        <taxon>Tracheophyta</taxon>
        <taxon>Spermatophyta</taxon>
        <taxon>Magnoliopsida</taxon>
        <taxon>eudicotyledons</taxon>
        <taxon>Gunneridae</taxon>
        <taxon>Pentapetalae</taxon>
        <taxon>asterids</taxon>
        <taxon>lamiids</taxon>
        <taxon>Solanales</taxon>
        <taxon>Solanaceae</taxon>
        <taxon>Solanoideae</taxon>
        <taxon>Solaneae</taxon>
        <taxon>Solanum</taxon>
    </lineage>
</organism>
<evidence type="ECO:0000256" key="1">
    <source>
        <dbReference type="ARBA" id="ARBA00022821"/>
    </source>
</evidence>
<dbReference type="EnsemblPlants" id="PGSC0003DMT400062280">
    <property type="protein sequence ID" value="PGSC0003DMT400062280"/>
    <property type="gene ID" value="PGSC0003DMG400024234"/>
</dbReference>
<keyword evidence="4" id="KW-1185">Reference proteome</keyword>
<dbReference type="Proteomes" id="UP000011115">
    <property type="component" value="Unassembled WGS sequence"/>
</dbReference>
<dbReference type="PANTHER" id="PTHR36766">
    <property type="entry name" value="PLANT BROAD-SPECTRUM MILDEW RESISTANCE PROTEIN RPW8"/>
    <property type="match status" value="1"/>
</dbReference>
<accession>M1C8U1</accession>
<dbReference type="HOGENOM" id="CLU_000837_22_0_1"/>
<dbReference type="Gramene" id="PGSC0003DMT400062280">
    <property type="protein sequence ID" value="PGSC0003DMT400062280"/>
    <property type="gene ID" value="PGSC0003DMG400024234"/>
</dbReference>
<reference evidence="3" key="2">
    <citation type="submission" date="2015-06" db="UniProtKB">
        <authorList>
            <consortium name="EnsemblPlants"/>
        </authorList>
    </citation>
    <scope>IDENTIFICATION</scope>
    <source>
        <strain evidence="3">DM1-3 516 R44</strain>
    </source>
</reference>
<name>M1C8U1_SOLTU</name>
<dbReference type="AlphaFoldDB" id="M1C8U1"/>
<evidence type="ECO:0000313" key="3">
    <source>
        <dbReference type="EnsemblPlants" id="PGSC0003DMT400062280"/>
    </source>
</evidence>
<dbReference type="GO" id="GO:0006952">
    <property type="term" value="P:defense response"/>
    <property type="evidence" value="ECO:0007669"/>
    <property type="project" value="UniProtKB-KW"/>
</dbReference>
<evidence type="ECO:0000313" key="4">
    <source>
        <dbReference type="Proteomes" id="UP000011115"/>
    </source>
</evidence>
<dbReference type="GO" id="GO:0043531">
    <property type="term" value="F:ADP binding"/>
    <property type="evidence" value="ECO:0007669"/>
    <property type="project" value="InterPro"/>
</dbReference>